<dbReference type="PANTHER" id="PTHR28255:SF1">
    <property type="entry name" value="UPF0303 PROTEIN YBR137W"/>
    <property type="match status" value="1"/>
</dbReference>
<accession>A0A371XCI6</accession>
<dbReference type="HAMAP" id="MF_00761">
    <property type="entry name" value="UPF0303"/>
    <property type="match status" value="1"/>
</dbReference>
<dbReference type="PIRSF" id="PIRSF008757">
    <property type="entry name" value="UCP008757"/>
    <property type="match status" value="1"/>
</dbReference>
<protein>
    <recommendedName>
        <fullName evidence="1">UPF0303 protein DY251_13980</fullName>
    </recommendedName>
</protein>
<proteinExistence type="inferred from homology"/>
<dbReference type="AlphaFoldDB" id="A0A371XCI6"/>
<gene>
    <name evidence="2" type="ORF">DY251_13980</name>
</gene>
<organism evidence="2 3">
    <name type="scientific">Mesorhizobium denitrificans</name>
    <dbReference type="NCBI Taxonomy" id="2294114"/>
    <lineage>
        <taxon>Bacteria</taxon>
        <taxon>Pseudomonadati</taxon>
        <taxon>Pseudomonadota</taxon>
        <taxon>Alphaproteobacteria</taxon>
        <taxon>Hyphomicrobiales</taxon>
        <taxon>Phyllobacteriaceae</taxon>
        <taxon>Mesorhizobium</taxon>
    </lineage>
</organism>
<dbReference type="PANTHER" id="PTHR28255">
    <property type="match status" value="1"/>
</dbReference>
<comment type="similarity">
    <text evidence="1">Belongs to the UPF0303 family.</text>
</comment>
<dbReference type="NCBIfam" id="NF002696">
    <property type="entry name" value="PRK02487.1-5"/>
    <property type="match status" value="1"/>
</dbReference>
<sequence>MSAADIAKISEQEAALVFDRFDEAAAYEIGTKLRARASAEKMPIVIEIRFWDRLLFYAALPGSTASNTDWVRRKLNGVKMFQKSSYRMTLEQNSPNRLFRPDYGLNPADYVLAGGGFPIHVKDTGVVGGIGVSGLPQRQDHAVIVDALATFLKLDAAALALPPEA</sequence>
<evidence type="ECO:0000313" key="2">
    <source>
        <dbReference type="EMBL" id="RFC66946.1"/>
    </source>
</evidence>
<dbReference type="EMBL" id="QURN01000010">
    <property type="protein sequence ID" value="RFC66946.1"/>
    <property type="molecule type" value="Genomic_DNA"/>
</dbReference>
<dbReference type="RefSeq" id="WP_116624528.1">
    <property type="nucleotide sequence ID" value="NZ_QURN01000010.1"/>
</dbReference>
<comment type="caution">
    <text evidence="2">The sequence shown here is derived from an EMBL/GenBank/DDBJ whole genome shotgun (WGS) entry which is preliminary data.</text>
</comment>
<dbReference type="Pfam" id="PF03928">
    <property type="entry name" value="HbpS-like"/>
    <property type="match status" value="1"/>
</dbReference>
<evidence type="ECO:0000313" key="3">
    <source>
        <dbReference type="Proteomes" id="UP000262379"/>
    </source>
</evidence>
<dbReference type="SUPFAM" id="SSF143744">
    <property type="entry name" value="GlcG-like"/>
    <property type="match status" value="1"/>
</dbReference>
<dbReference type="InterPro" id="IPR038084">
    <property type="entry name" value="PduO/GlcC-like_sf"/>
</dbReference>
<dbReference type="InterPro" id="IPR010371">
    <property type="entry name" value="YBR137W-like"/>
</dbReference>
<name>A0A371XCI6_9HYPH</name>
<keyword evidence="3" id="KW-1185">Reference proteome</keyword>
<dbReference type="Proteomes" id="UP000262379">
    <property type="component" value="Unassembled WGS sequence"/>
</dbReference>
<dbReference type="Gene3D" id="3.30.450.150">
    <property type="entry name" value="Haem-degrading domain"/>
    <property type="match status" value="1"/>
</dbReference>
<dbReference type="InterPro" id="IPR005624">
    <property type="entry name" value="PduO/GlcC-like"/>
</dbReference>
<reference evidence="3" key="1">
    <citation type="submission" date="2018-08" db="EMBL/GenBank/DDBJ databases">
        <authorList>
            <person name="Im W.T."/>
        </authorList>
    </citation>
    <scope>NUCLEOTIDE SEQUENCE [LARGE SCALE GENOMIC DNA]</scope>
    <source>
        <strain evidence="3">LA-28</strain>
    </source>
</reference>
<evidence type="ECO:0000256" key="1">
    <source>
        <dbReference type="HAMAP-Rule" id="MF_00761"/>
    </source>
</evidence>